<dbReference type="PRINTS" id="PR00344">
    <property type="entry name" value="BCTRLSENSOR"/>
</dbReference>
<keyword evidence="4" id="KW-1003">Cell membrane</keyword>
<dbReference type="InterPro" id="IPR017055">
    <property type="entry name" value="Sig_transdc_His_kinase_DctB"/>
</dbReference>
<evidence type="ECO:0000256" key="16">
    <source>
        <dbReference type="SAM" id="Phobius"/>
    </source>
</evidence>
<dbReference type="PIRSF" id="PIRSF036431">
    <property type="entry name" value="STHK_DctB"/>
    <property type="match status" value="1"/>
</dbReference>
<evidence type="ECO:0000256" key="5">
    <source>
        <dbReference type="ARBA" id="ARBA00022519"/>
    </source>
</evidence>
<evidence type="ECO:0000256" key="7">
    <source>
        <dbReference type="ARBA" id="ARBA00022679"/>
    </source>
</evidence>
<dbReference type="SUPFAM" id="SSF47384">
    <property type="entry name" value="Homodimeric domain of signal transducing histidine kinase"/>
    <property type="match status" value="1"/>
</dbReference>
<comment type="catalytic activity">
    <reaction evidence="1">
        <text>ATP + protein L-histidine = ADP + protein N-phospho-L-histidine.</text>
        <dbReference type="EC" id="2.7.13.3"/>
    </reaction>
</comment>
<dbReference type="Gene3D" id="3.30.565.10">
    <property type="entry name" value="Histidine kinase-like ATPase, C-terminal domain"/>
    <property type="match status" value="1"/>
</dbReference>
<dbReference type="Pfam" id="PF02518">
    <property type="entry name" value="HATPase_c"/>
    <property type="match status" value="1"/>
</dbReference>
<evidence type="ECO:0000256" key="11">
    <source>
        <dbReference type="ARBA" id="ARBA00022840"/>
    </source>
</evidence>
<dbReference type="SMART" id="SM00388">
    <property type="entry name" value="HisKA"/>
    <property type="match status" value="1"/>
</dbReference>
<evidence type="ECO:0000313" key="18">
    <source>
        <dbReference type="EMBL" id="CAA2101393.1"/>
    </source>
</evidence>
<keyword evidence="14 16" id="KW-0472">Membrane</keyword>
<dbReference type="InterPro" id="IPR036890">
    <property type="entry name" value="HATPase_C_sf"/>
</dbReference>
<protein>
    <recommendedName>
        <fullName evidence="15">C4-dicarboxylate transport sensor protein DctB</fullName>
        <ecNumber evidence="3">2.7.13.3</ecNumber>
    </recommendedName>
</protein>
<evidence type="ECO:0000256" key="13">
    <source>
        <dbReference type="ARBA" id="ARBA00023012"/>
    </source>
</evidence>
<keyword evidence="12 16" id="KW-1133">Transmembrane helix</keyword>
<dbReference type="SUPFAM" id="SSF103190">
    <property type="entry name" value="Sensory domain-like"/>
    <property type="match status" value="1"/>
</dbReference>
<proteinExistence type="predicted"/>
<dbReference type="InterPro" id="IPR029151">
    <property type="entry name" value="Sensor-like_sf"/>
</dbReference>
<dbReference type="InterPro" id="IPR004358">
    <property type="entry name" value="Sig_transdc_His_kin-like_C"/>
</dbReference>
<evidence type="ECO:0000256" key="4">
    <source>
        <dbReference type="ARBA" id="ARBA00022475"/>
    </source>
</evidence>
<comment type="subcellular location">
    <subcellularLocation>
        <location evidence="2">Cell inner membrane</location>
        <topology evidence="2">Multi-pass membrane protein</topology>
    </subcellularLocation>
</comment>
<evidence type="ECO:0000256" key="6">
    <source>
        <dbReference type="ARBA" id="ARBA00022553"/>
    </source>
</evidence>
<gene>
    <name evidence="18" type="primary">dctB_1</name>
    <name evidence="18" type="ORF">VVAX_01227</name>
</gene>
<keyword evidence="9" id="KW-0547">Nucleotide-binding</keyword>
<dbReference type="EMBL" id="LR743507">
    <property type="protein sequence ID" value="CAA2101393.1"/>
    <property type="molecule type" value="Genomic_DNA"/>
</dbReference>
<evidence type="ECO:0000256" key="12">
    <source>
        <dbReference type="ARBA" id="ARBA00022989"/>
    </source>
</evidence>
<dbReference type="InterPro" id="IPR003594">
    <property type="entry name" value="HATPase_dom"/>
</dbReference>
<dbReference type="InterPro" id="IPR003661">
    <property type="entry name" value="HisK_dim/P_dom"/>
</dbReference>
<evidence type="ECO:0000256" key="8">
    <source>
        <dbReference type="ARBA" id="ARBA00022692"/>
    </source>
</evidence>
<feature type="transmembrane region" description="Helical" evidence="16">
    <location>
        <begin position="309"/>
        <end position="328"/>
    </location>
</feature>
<dbReference type="Gene3D" id="3.30.450.20">
    <property type="entry name" value="PAS domain"/>
    <property type="match status" value="2"/>
</dbReference>
<keyword evidence="11" id="KW-0067">ATP-binding</keyword>
<keyword evidence="8 16" id="KW-0812">Transmembrane</keyword>
<dbReference type="Pfam" id="PF00512">
    <property type="entry name" value="HisKA"/>
    <property type="match status" value="1"/>
</dbReference>
<dbReference type="SMART" id="SM00387">
    <property type="entry name" value="HATPase_c"/>
    <property type="match status" value="1"/>
</dbReference>
<keyword evidence="10" id="KW-0418">Kinase</keyword>
<feature type="domain" description="Histidine kinase" evidence="17">
    <location>
        <begin position="384"/>
        <end position="601"/>
    </location>
</feature>
<dbReference type="GO" id="GO:0000155">
    <property type="term" value="F:phosphorelay sensor kinase activity"/>
    <property type="evidence" value="ECO:0007669"/>
    <property type="project" value="InterPro"/>
</dbReference>
<evidence type="ECO:0000256" key="9">
    <source>
        <dbReference type="ARBA" id="ARBA00022741"/>
    </source>
</evidence>
<dbReference type="RefSeq" id="WP_339088928.1">
    <property type="nucleotide sequence ID" value="NZ_LR743507.1"/>
</dbReference>
<dbReference type="FunFam" id="1.10.287.130:FF:000049">
    <property type="entry name" value="C4-dicarboxylate transport sensor protein DctB"/>
    <property type="match status" value="1"/>
</dbReference>
<dbReference type="PANTHER" id="PTHR43065">
    <property type="entry name" value="SENSOR HISTIDINE KINASE"/>
    <property type="match status" value="1"/>
</dbReference>
<dbReference type="InterPro" id="IPR005467">
    <property type="entry name" value="His_kinase_dom"/>
</dbReference>
<evidence type="ECO:0000256" key="10">
    <source>
        <dbReference type="ARBA" id="ARBA00022777"/>
    </source>
</evidence>
<evidence type="ECO:0000256" key="2">
    <source>
        <dbReference type="ARBA" id="ARBA00004429"/>
    </source>
</evidence>
<reference evidence="18" key="1">
    <citation type="submission" date="2019-12" db="EMBL/GenBank/DDBJ databases">
        <authorList>
            <person name="Cremers G."/>
        </authorList>
    </citation>
    <scope>NUCLEOTIDE SEQUENCE</scope>
    <source>
        <strain evidence="18">Vvax</strain>
    </source>
</reference>
<keyword evidence="6" id="KW-0597">Phosphoprotein</keyword>
<name>A0A679IRM9_VARPD</name>
<keyword evidence="13" id="KW-0902">Two-component regulatory system</keyword>
<organism evidence="18">
    <name type="scientific">Variovorax paradoxus</name>
    <dbReference type="NCBI Taxonomy" id="34073"/>
    <lineage>
        <taxon>Bacteria</taxon>
        <taxon>Pseudomonadati</taxon>
        <taxon>Pseudomonadota</taxon>
        <taxon>Betaproteobacteria</taxon>
        <taxon>Burkholderiales</taxon>
        <taxon>Comamonadaceae</taxon>
        <taxon>Variovorax</taxon>
    </lineage>
</organism>
<dbReference type="EC" id="2.7.13.3" evidence="3"/>
<accession>A0A679IRM9</accession>
<evidence type="ECO:0000256" key="1">
    <source>
        <dbReference type="ARBA" id="ARBA00000085"/>
    </source>
</evidence>
<dbReference type="PROSITE" id="PS50109">
    <property type="entry name" value="HIS_KIN"/>
    <property type="match status" value="1"/>
</dbReference>
<dbReference type="AlphaFoldDB" id="A0A679IRM9"/>
<evidence type="ECO:0000256" key="14">
    <source>
        <dbReference type="ARBA" id="ARBA00023136"/>
    </source>
</evidence>
<sequence>MISREPVRRSDVPAEPPRGWRGLTRWSGALALVAVAAFCGHQLAMQAGLARLREAAEHRLDMLATGLDADLARFDYLPALLEMTPIVPALLGTPTDTHLRDAVNRYLDGVNATAGAEMLYVLDASGTSLAASDWDKPGTTLGQDLSFRPYVIDALGQGRGRFYGVGITSKRPGYYLSYALRRGQPQRGVVAVKVNLEDAERAWRKLPGDVALIDQRGVVILATREELKFRPLLPLDAQQRAEVQRSRPYGEASLQPLQWRQKESLDRDVQVISLDGRDQLASARTLRGAPWQLVVFDDLAPVRLAARNAAITATLAMAVLLLVAVALWQRRRAVRQKLANQAALQAAHDTLESTVVARTAQLRAAQGELVHAGKMAALGQMSAGVVHELNQPLTAMRTLSESAGILLERNRLDDVRGNLERIRNMVDRLARLTTQLKTFAHKSELPVAPLPVAQAIADAQAIVADAARRQRVTIEVDVQPAGLGVVAEEAALGSVLANLMRNAIDAMQDAPLRTLRLEARQKGSGADARVMLDVRDTGPGIHPDILPRLFEPFVTRKPAGSGLGLGLVISAQLVRAMDGTLRAANLETGGACFVVDLPAAPAAVYGPPDAPAAAHAPLSTAQQE</sequence>
<keyword evidence="5" id="KW-0997">Cell inner membrane</keyword>
<evidence type="ECO:0000256" key="15">
    <source>
        <dbReference type="ARBA" id="ARBA00073143"/>
    </source>
</evidence>
<dbReference type="Gene3D" id="1.10.287.130">
    <property type="match status" value="1"/>
</dbReference>
<evidence type="ECO:0000259" key="17">
    <source>
        <dbReference type="PROSITE" id="PS50109"/>
    </source>
</evidence>
<dbReference type="GO" id="GO:0005524">
    <property type="term" value="F:ATP binding"/>
    <property type="evidence" value="ECO:0007669"/>
    <property type="project" value="UniProtKB-KW"/>
</dbReference>
<dbReference type="GO" id="GO:0005886">
    <property type="term" value="C:plasma membrane"/>
    <property type="evidence" value="ECO:0007669"/>
    <property type="project" value="UniProtKB-SubCell"/>
</dbReference>
<dbReference type="InterPro" id="IPR036097">
    <property type="entry name" value="HisK_dim/P_sf"/>
</dbReference>
<dbReference type="SUPFAM" id="SSF55874">
    <property type="entry name" value="ATPase domain of HSP90 chaperone/DNA topoisomerase II/histidine kinase"/>
    <property type="match status" value="1"/>
</dbReference>
<evidence type="ECO:0000256" key="3">
    <source>
        <dbReference type="ARBA" id="ARBA00012438"/>
    </source>
</evidence>
<dbReference type="PANTHER" id="PTHR43065:SF46">
    <property type="entry name" value="C4-DICARBOXYLATE TRANSPORT SENSOR PROTEIN DCTB"/>
    <property type="match status" value="1"/>
</dbReference>
<dbReference type="CDD" id="cd18774">
    <property type="entry name" value="PDC2_HK_sensor"/>
    <property type="match status" value="1"/>
</dbReference>
<dbReference type="CDD" id="cd00082">
    <property type="entry name" value="HisKA"/>
    <property type="match status" value="1"/>
</dbReference>
<keyword evidence="7 18" id="KW-0808">Transferase</keyword>